<sequence length="323" mass="37297">MDNGISANDFCRNIWKLYLEERRYDLVGDYISDRISVIGTGAHEVERNLDEFLGTIEQESREWNGRFTIQDQWYQTTELSDKHSFVMGELIVRENAPDGILYDMRFRFTVVLERSEHEWKVLHIHQSVPDPNQTRDEFFPHHMVEQTHTQIIYNLRHDSLTGLLNRLYFKETCERFLASGDSGAFLMMDLDCFKQVNDQYGHPDGDKVLISFSESLKAICFSTALAGRMGGDEFAVFLSGFNQKTEVETFFDRLKKDWQERQIVLPMKNPLSVSVGVVFSGTGETSCDSLLNKADQALYESKKEKGTELIHWAFYTADGVSSF</sequence>
<organism evidence="2 3">
    <name type="scientific">Diplocloster agilis</name>
    <dbReference type="NCBI Taxonomy" id="2850323"/>
    <lineage>
        <taxon>Bacteria</taxon>
        <taxon>Bacillati</taxon>
        <taxon>Bacillota</taxon>
        <taxon>Clostridia</taxon>
        <taxon>Lachnospirales</taxon>
        <taxon>Lachnospiraceae</taxon>
        <taxon>Diplocloster</taxon>
    </lineage>
</organism>
<dbReference type="GO" id="GO:0052621">
    <property type="term" value="F:diguanylate cyclase activity"/>
    <property type="evidence" value="ECO:0007669"/>
    <property type="project" value="UniProtKB-EC"/>
</dbReference>
<dbReference type="SMART" id="SM00267">
    <property type="entry name" value="GGDEF"/>
    <property type="match status" value="1"/>
</dbReference>
<dbReference type="SUPFAM" id="SSF54427">
    <property type="entry name" value="NTF2-like"/>
    <property type="match status" value="1"/>
</dbReference>
<dbReference type="InterPro" id="IPR037401">
    <property type="entry name" value="SnoaL-like"/>
</dbReference>
<dbReference type="InterPro" id="IPR052163">
    <property type="entry name" value="DGC-Regulatory_Protein"/>
</dbReference>
<dbReference type="Pfam" id="PF13474">
    <property type="entry name" value="SnoaL_3"/>
    <property type="match status" value="1"/>
</dbReference>
<dbReference type="InterPro" id="IPR029787">
    <property type="entry name" value="Nucleotide_cyclase"/>
</dbReference>
<accession>A0A949K4F8</accession>
<dbReference type="PANTHER" id="PTHR46663">
    <property type="entry name" value="DIGUANYLATE CYCLASE DGCT-RELATED"/>
    <property type="match status" value="1"/>
</dbReference>
<protein>
    <submittedName>
        <fullName evidence="2">Diguanylate cyclase</fullName>
        <ecNumber evidence="2">2.7.7.65</ecNumber>
    </submittedName>
</protein>
<evidence type="ECO:0000313" key="2">
    <source>
        <dbReference type="EMBL" id="MBU9736626.1"/>
    </source>
</evidence>
<comment type="caution">
    <text evidence="2">The sequence shown here is derived from an EMBL/GenBank/DDBJ whole genome shotgun (WGS) entry which is preliminary data.</text>
</comment>
<dbReference type="Pfam" id="PF00990">
    <property type="entry name" value="GGDEF"/>
    <property type="match status" value="1"/>
</dbReference>
<keyword evidence="2" id="KW-0808">Transferase</keyword>
<dbReference type="EC" id="2.7.7.65" evidence="2"/>
<dbReference type="AlphaFoldDB" id="A0A949K4F8"/>
<dbReference type="CDD" id="cd01949">
    <property type="entry name" value="GGDEF"/>
    <property type="match status" value="1"/>
</dbReference>
<dbReference type="SUPFAM" id="SSF55073">
    <property type="entry name" value="Nucleotide cyclase"/>
    <property type="match status" value="1"/>
</dbReference>
<evidence type="ECO:0000313" key="3">
    <source>
        <dbReference type="Proteomes" id="UP000712157"/>
    </source>
</evidence>
<dbReference type="EMBL" id="JAHQCW010000011">
    <property type="protein sequence ID" value="MBU9736626.1"/>
    <property type="molecule type" value="Genomic_DNA"/>
</dbReference>
<keyword evidence="2" id="KW-0548">Nucleotidyltransferase</keyword>
<dbReference type="PROSITE" id="PS50887">
    <property type="entry name" value="GGDEF"/>
    <property type="match status" value="1"/>
</dbReference>
<dbReference type="PANTHER" id="PTHR46663:SF2">
    <property type="entry name" value="GGDEF DOMAIN-CONTAINING PROTEIN"/>
    <property type="match status" value="1"/>
</dbReference>
<keyword evidence="3" id="KW-1185">Reference proteome</keyword>
<dbReference type="Gene3D" id="3.10.450.50">
    <property type="match status" value="1"/>
</dbReference>
<gene>
    <name evidence="2" type="ORF">KTH89_08750</name>
</gene>
<evidence type="ECO:0000259" key="1">
    <source>
        <dbReference type="PROSITE" id="PS50887"/>
    </source>
</evidence>
<reference evidence="2" key="1">
    <citation type="submission" date="2021-06" db="EMBL/GenBank/DDBJ databases">
        <title>Description of novel taxa of the family Lachnospiraceae.</title>
        <authorList>
            <person name="Chaplin A.V."/>
            <person name="Sokolova S.R."/>
            <person name="Pikina A.P."/>
            <person name="Korzhanova M."/>
            <person name="Belova V."/>
            <person name="Korostin D."/>
            <person name="Efimov B.A."/>
        </authorList>
    </citation>
    <scope>NUCLEOTIDE SEQUENCE</scope>
    <source>
        <strain evidence="2">ASD5720</strain>
    </source>
</reference>
<dbReference type="RefSeq" id="WP_238721401.1">
    <property type="nucleotide sequence ID" value="NZ_JAHQCW010000011.1"/>
</dbReference>
<dbReference type="InterPro" id="IPR000160">
    <property type="entry name" value="GGDEF_dom"/>
</dbReference>
<dbReference type="Proteomes" id="UP000712157">
    <property type="component" value="Unassembled WGS sequence"/>
</dbReference>
<dbReference type="NCBIfam" id="TIGR00254">
    <property type="entry name" value="GGDEF"/>
    <property type="match status" value="1"/>
</dbReference>
<dbReference type="Gene3D" id="3.30.70.270">
    <property type="match status" value="1"/>
</dbReference>
<feature type="domain" description="GGDEF" evidence="1">
    <location>
        <begin position="181"/>
        <end position="315"/>
    </location>
</feature>
<proteinExistence type="predicted"/>
<dbReference type="InterPro" id="IPR032710">
    <property type="entry name" value="NTF2-like_dom_sf"/>
</dbReference>
<dbReference type="InterPro" id="IPR043128">
    <property type="entry name" value="Rev_trsase/Diguanyl_cyclase"/>
</dbReference>
<name>A0A949K4F8_9FIRM</name>